<dbReference type="PANTHER" id="PTHR43792">
    <property type="entry name" value="GNAT FAMILY, PUTATIVE (AFU_ORTHOLOGUE AFUA_3G00765)-RELATED-RELATED"/>
    <property type="match status" value="1"/>
</dbReference>
<dbReference type="EMBL" id="QNRR01000002">
    <property type="protein sequence ID" value="RBP46076.1"/>
    <property type="molecule type" value="Genomic_DNA"/>
</dbReference>
<dbReference type="Gene3D" id="3.40.630.30">
    <property type="match status" value="1"/>
</dbReference>
<evidence type="ECO:0000313" key="3">
    <source>
        <dbReference type="Proteomes" id="UP000253426"/>
    </source>
</evidence>
<dbReference type="Proteomes" id="UP000253426">
    <property type="component" value="Unassembled WGS sequence"/>
</dbReference>
<dbReference type="PANTHER" id="PTHR43792:SF1">
    <property type="entry name" value="N-ACETYLTRANSFERASE DOMAIN-CONTAINING PROTEIN"/>
    <property type="match status" value="1"/>
</dbReference>
<dbReference type="InterPro" id="IPR051531">
    <property type="entry name" value="N-acetyltransferase"/>
</dbReference>
<dbReference type="RefSeq" id="WP_113957619.1">
    <property type="nucleotide sequence ID" value="NZ_QNRR01000002.1"/>
</dbReference>
<dbReference type="AlphaFoldDB" id="A0A366HRF3"/>
<dbReference type="InterPro" id="IPR000182">
    <property type="entry name" value="GNAT_dom"/>
</dbReference>
<sequence length="181" mass="20585">MLIASSRLDLVPFTLDFMRASLAHDTDQCSWILGATVPPEWPEPDYRYVLDLRIGQLEADPNLQPWLMRAMVDRETRTMVGDIGFHTAPAPEYLQPYSPYAVEFGFSVFPEYRRKGYAREAAKAMMHWATDNHGVTEFIMTIRPDNLPSQALAAQLGFVKIASHIDEIDGEEDILELRLGK</sequence>
<dbReference type="InterPro" id="IPR016181">
    <property type="entry name" value="Acyl_CoA_acyltransferase"/>
</dbReference>
<dbReference type="GO" id="GO:0016747">
    <property type="term" value="F:acyltransferase activity, transferring groups other than amino-acyl groups"/>
    <property type="evidence" value="ECO:0007669"/>
    <property type="project" value="InterPro"/>
</dbReference>
<keyword evidence="3" id="KW-1185">Reference proteome</keyword>
<name>A0A366HRF3_9BACT</name>
<evidence type="ECO:0000259" key="1">
    <source>
        <dbReference type="PROSITE" id="PS51186"/>
    </source>
</evidence>
<keyword evidence="2" id="KW-0808">Transferase</keyword>
<accession>A0A366HRF3</accession>
<dbReference type="Pfam" id="PF13302">
    <property type="entry name" value="Acetyltransf_3"/>
    <property type="match status" value="1"/>
</dbReference>
<dbReference type="SUPFAM" id="SSF55729">
    <property type="entry name" value="Acyl-CoA N-acyltransferases (Nat)"/>
    <property type="match status" value="1"/>
</dbReference>
<comment type="caution">
    <text evidence="2">The sequence shown here is derived from an EMBL/GenBank/DDBJ whole genome shotgun (WGS) entry which is preliminary data.</text>
</comment>
<gene>
    <name evidence="2" type="ORF">DES53_102462</name>
</gene>
<proteinExistence type="predicted"/>
<reference evidence="2 3" key="1">
    <citation type="submission" date="2018-06" db="EMBL/GenBank/DDBJ databases">
        <title>Genomic Encyclopedia of Type Strains, Phase IV (KMG-IV): sequencing the most valuable type-strain genomes for metagenomic binning, comparative biology and taxonomic classification.</title>
        <authorList>
            <person name="Goeker M."/>
        </authorList>
    </citation>
    <scope>NUCLEOTIDE SEQUENCE [LARGE SCALE GENOMIC DNA]</scope>
    <source>
        <strain evidence="2 3">DSM 25532</strain>
    </source>
</reference>
<evidence type="ECO:0000313" key="2">
    <source>
        <dbReference type="EMBL" id="RBP46076.1"/>
    </source>
</evidence>
<feature type="domain" description="N-acetyltransferase" evidence="1">
    <location>
        <begin position="15"/>
        <end position="181"/>
    </location>
</feature>
<dbReference type="CDD" id="cd04301">
    <property type="entry name" value="NAT_SF"/>
    <property type="match status" value="1"/>
</dbReference>
<dbReference type="OrthoDB" id="9811523at2"/>
<organism evidence="2 3">
    <name type="scientific">Roseimicrobium gellanilyticum</name>
    <dbReference type="NCBI Taxonomy" id="748857"/>
    <lineage>
        <taxon>Bacteria</taxon>
        <taxon>Pseudomonadati</taxon>
        <taxon>Verrucomicrobiota</taxon>
        <taxon>Verrucomicrobiia</taxon>
        <taxon>Verrucomicrobiales</taxon>
        <taxon>Verrucomicrobiaceae</taxon>
        <taxon>Roseimicrobium</taxon>
    </lineage>
</organism>
<dbReference type="PROSITE" id="PS51186">
    <property type="entry name" value="GNAT"/>
    <property type="match status" value="1"/>
</dbReference>
<protein>
    <submittedName>
        <fullName evidence="2">RimJ/RimL family protein N-acetyltransferase</fullName>
    </submittedName>
</protein>